<dbReference type="InParanoid" id="B3S4Q6"/>
<feature type="region of interest" description="Disordered" evidence="1">
    <location>
        <begin position="1"/>
        <end position="35"/>
    </location>
</feature>
<evidence type="ECO:0000259" key="2">
    <source>
        <dbReference type="Pfam" id="PF24234"/>
    </source>
</evidence>
<dbReference type="HOGENOM" id="CLU_2136649_0_0_1"/>
<organism evidence="3 4">
    <name type="scientific">Trichoplax adhaerens</name>
    <name type="common">Trichoplax reptans</name>
    <dbReference type="NCBI Taxonomy" id="10228"/>
    <lineage>
        <taxon>Eukaryota</taxon>
        <taxon>Metazoa</taxon>
        <taxon>Placozoa</taxon>
        <taxon>Uniplacotomia</taxon>
        <taxon>Trichoplacea</taxon>
        <taxon>Trichoplacidae</taxon>
        <taxon>Trichoplax</taxon>
    </lineage>
</organism>
<protein>
    <recommendedName>
        <fullName evidence="2">BICC1 first type I KH domain-containing protein</fullName>
    </recommendedName>
</protein>
<dbReference type="Proteomes" id="UP000009022">
    <property type="component" value="Unassembled WGS sequence"/>
</dbReference>
<dbReference type="OrthoDB" id="9937059at2759"/>
<reference evidence="3 4" key="1">
    <citation type="journal article" date="2008" name="Nature">
        <title>The Trichoplax genome and the nature of placozoans.</title>
        <authorList>
            <person name="Srivastava M."/>
            <person name="Begovic E."/>
            <person name="Chapman J."/>
            <person name="Putnam N.H."/>
            <person name="Hellsten U."/>
            <person name="Kawashima T."/>
            <person name="Kuo A."/>
            <person name="Mitros T."/>
            <person name="Salamov A."/>
            <person name="Carpenter M.L."/>
            <person name="Signorovitch A.Y."/>
            <person name="Moreno M.A."/>
            <person name="Kamm K."/>
            <person name="Grimwood J."/>
            <person name="Schmutz J."/>
            <person name="Shapiro H."/>
            <person name="Grigoriev I.V."/>
            <person name="Buss L.W."/>
            <person name="Schierwater B."/>
            <person name="Dellaporta S.L."/>
            <person name="Rokhsar D.S."/>
        </authorList>
    </citation>
    <scope>NUCLEOTIDE SEQUENCE [LARGE SCALE GENOMIC DNA]</scope>
    <source>
        <strain evidence="3 4">Grell-BS-1999</strain>
    </source>
</reference>
<dbReference type="KEGG" id="tad:TRIADDRAFT_59309"/>
<dbReference type="EMBL" id="DS985250">
    <property type="protein sequence ID" value="EDV22127.1"/>
    <property type="molecule type" value="Genomic_DNA"/>
</dbReference>
<gene>
    <name evidence="3" type="ORF">TRIADDRAFT_59309</name>
</gene>
<sequence length="113" mass="12989">MAAVASDHSSNASSDRDERENEDDETRTGDEMEERFRVDRRKLEQMLQATDNGPIESGEKFFKKIMEDTLTHITWPAKLKIGAKSKKANVAKLDFVTWVHALQNNPFHWPQMG</sequence>
<proteinExistence type="predicted"/>
<dbReference type="GeneID" id="6756495"/>
<dbReference type="OMA" id="MANDLCI"/>
<feature type="compositionally biased region" description="Basic and acidic residues" evidence="1">
    <location>
        <begin position="26"/>
        <end position="35"/>
    </location>
</feature>
<dbReference type="eggNOG" id="KOG2208">
    <property type="taxonomic scope" value="Eukaryota"/>
</dbReference>
<keyword evidence="4" id="KW-1185">Reference proteome</keyword>
<dbReference type="STRING" id="10228.B3S4Q6"/>
<feature type="domain" description="BICC1 first type I KH" evidence="2">
    <location>
        <begin position="34"/>
        <end position="89"/>
    </location>
</feature>
<name>B3S4Q6_TRIAD</name>
<evidence type="ECO:0000313" key="3">
    <source>
        <dbReference type="EMBL" id="EDV22127.1"/>
    </source>
</evidence>
<evidence type="ECO:0000256" key="1">
    <source>
        <dbReference type="SAM" id="MobiDB-lite"/>
    </source>
</evidence>
<dbReference type="Pfam" id="PF24234">
    <property type="entry name" value="KH_BICC1_1st"/>
    <property type="match status" value="1"/>
</dbReference>
<accession>B3S4Q6</accession>
<dbReference type="RefSeq" id="XP_002115282.1">
    <property type="nucleotide sequence ID" value="XM_002115246.1"/>
</dbReference>
<evidence type="ECO:0000313" key="4">
    <source>
        <dbReference type="Proteomes" id="UP000009022"/>
    </source>
</evidence>
<dbReference type="AlphaFoldDB" id="B3S4Q6"/>
<dbReference type="CTD" id="6756495"/>
<dbReference type="InterPro" id="IPR047549">
    <property type="entry name" value="BICC1_KH-I_rpt1"/>
</dbReference>